<dbReference type="EC" id="2.1.1.-" evidence="8"/>
<evidence type="ECO:0000256" key="7">
    <source>
        <dbReference type="ARBA" id="ARBA00049120"/>
    </source>
</evidence>
<evidence type="ECO:0000313" key="10">
    <source>
        <dbReference type="EMBL" id="GAA4854572.1"/>
    </source>
</evidence>
<dbReference type="EMBL" id="BAABJY010000001">
    <property type="protein sequence ID" value="GAA4854572.1"/>
    <property type="molecule type" value="Genomic_DNA"/>
</dbReference>
<dbReference type="Proteomes" id="UP001501323">
    <property type="component" value="Unassembled WGS sequence"/>
</dbReference>
<organism evidence="10 11">
    <name type="scientific">Luteimonas vadosa</name>
    <dbReference type="NCBI Taxonomy" id="1165507"/>
    <lineage>
        <taxon>Bacteria</taxon>
        <taxon>Pseudomonadati</taxon>
        <taxon>Pseudomonadota</taxon>
        <taxon>Gammaproteobacteria</taxon>
        <taxon>Lysobacterales</taxon>
        <taxon>Lysobacteraceae</taxon>
        <taxon>Luteimonas</taxon>
    </lineage>
</organism>
<comment type="similarity">
    <text evidence="1">Belongs to the N(4)/N(6)-methyltransferase family. N(4) subfamily.</text>
</comment>
<dbReference type="Pfam" id="PF01555">
    <property type="entry name" value="N6_N4_Mtase"/>
    <property type="match status" value="1"/>
</dbReference>
<evidence type="ECO:0000256" key="1">
    <source>
        <dbReference type="ARBA" id="ARBA00010203"/>
    </source>
</evidence>
<comment type="caution">
    <text evidence="10">The sequence shown here is derived from an EMBL/GenBank/DDBJ whole genome shotgun (WGS) entry which is preliminary data.</text>
</comment>
<feature type="domain" description="DNA methylase N-4/N-6" evidence="9">
    <location>
        <begin position="2"/>
        <end position="40"/>
    </location>
</feature>
<dbReference type="PROSITE" id="PS00093">
    <property type="entry name" value="N4_MTASE"/>
    <property type="match status" value="1"/>
</dbReference>
<reference evidence="11" key="1">
    <citation type="journal article" date="2019" name="Int. J. Syst. Evol. Microbiol.">
        <title>The Global Catalogue of Microorganisms (GCM) 10K type strain sequencing project: providing services to taxonomists for standard genome sequencing and annotation.</title>
        <authorList>
            <consortium name="The Broad Institute Genomics Platform"/>
            <consortium name="The Broad Institute Genome Sequencing Center for Infectious Disease"/>
            <person name="Wu L."/>
            <person name="Ma J."/>
        </authorList>
    </citation>
    <scope>NUCLEOTIDE SEQUENCE [LARGE SCALE GENOMIC DNA]</scope>
    <source>
        <strain evidence="11">JCM 18392</strain>
    </source>
</reference>
<keyword evidence="6" id="KW-0238">DNA-binding</keyword>
<sequence>MLETFSSPGDVVLDPYMGGGTTIVEAMAAGREAIGCDLNSLAVFVARAKTQPISTRDAVEIRTWASTVIPGLNYRIKSDRIAEAICADRARNMHLPSARPLKKFLALALLSLEELSSEEARLFARCVLLNVSQWALNGKKTSVSLASFRERVTQCAQEMLKASISFQAAVEEQHGGRYLPRLIHDSAANLQFHSPFKSGRKADLVVTSPPYPGVHMLYHRWQVDGRRETPAPYWIADCLDGKGEAFYTFGSRKDPDSEQYFSQSLATLRAIRSVMKKGAVMAQMIAFSRPETQLKRYLRNMDEAGFEELRRPTGRAIRSWRSVPGRSWHANLKGHTHSAREVALLHRAV</sequence>
<dbReference type="PRINTS" id="PR00508">
    <property type="entry name" value="S21N4MTFRASE"/>
</dbReference>
<dbReference type="InterPro" id="IPR029063">
    <property type="entry name" value="SAM-dependent_MTases_sf"/>
</dbReference>
<dbReference type="Gene3D" id="3.40.50.150">
    <property type="entry name" value="Vaccinia Virus protein VP39"/>
    <property type="match status" value="1"/>
</dbReference>
<evidence type="ECO:0000256" key="2">
    <source>
        <dbReference type="ARBA" id="ARBA00022603"/>
    </source>
</evidence>
<evidence type="ECO:0000256" key="3">
    <source>
        <dbReference type="ARBA" id="ARBA00022679"/>
    </source>
</evidence>
<accession>A0ABP9DSG7</accession>
<keyword evidence="4" id="KW-0949">S-adenosyl-L-methionine</keyword>
<evidence type="ECO:0000256" key="5">
    <source>
        <dbReference type="ARBA" id="ARBA00022747"/>
    </source>
</evidence>
<proteinExistence type="inferred from homology"/>
<dbReference type="SUPFAM" id="SSF53335">
    <property type="entry name" value="S-adenosyl-L-methionine-dependent methyltransferases"/>
    <property type="match status" value="2"/>
</dbReference>
<name>A0ABP9DSG7_9GAMM</name>
<comment type="catalytic activity">
    <reaction evidence="7">
        <text>a 2'-deoxycytidine in DNA + S-adenosyl-L-methionine = an N(4)-methyl-2'-deoxycytidine in DNA + S-adenosyl-L-homocysteine + H(+)</text>
        <dbReference type="Rhea" id="RHEA:16857"/>
        <dbReference type="Rhea" id="RHEA-COMP:11369"/>
        <dbReference type="Rhea" id="RHEA-COMP:13674"/>
        <dbReference type="ChEBI" id="CHEBI:15378"/>
        <dbReference type="ChEBI" id="CHEBI:57856"/>
        <dbReference type="ChEBI" id="CHEBI:59789"/>
        <dbReference type="ChEBI" id="CHEBI:85452"/>
        <dbReference type="ChEBI" id="CHEBI:137933"/>
        <dbReference type="EC" id="2.1.1.113"/>
    </reaction>
</comment>
<keyword evidence="2" id="KW-0489">Methyltransferase</keyword>
<keyword evidence="3" id="KW-0808">Transferase</keyword>
<keyword evidence="11" id="KW-1185">Reference proteome</keyword>
<evidence type="ECO:0000256" key="6">
    <source>
        <dbReference type="ARBA" id="ARBA00023125"/>
    </source>
</evidence>
<gene>
    <name evidence="10" type="ORF">GCM10023332_02570</name>
</gene>
<dbReference type="InterPro" id="IPR001091">
    <property type="entry name" value="RM_Methyltransferase"/>
</dbReference>
<dbReference type="InterPro" id="IPR002941">
    <property type="entry name" value="DNA_methylase_N4/N6"/>
</dbReference>
<evidence type="ECO:0000256" key="4">
    <source>
        <dbReference type="ARBA" id="ARBA00022691"/>
    </source>
</evidence>
<evidence type="ECO:0000256" key="8">
    <source>
        <dbReference type="RuleBase" id="RU362026"/>
    </source>
</evidence>
<evidence type="ECO:0000259" key="9">
    <source>
        <dbReference type="Pfam" id="PF01555"/>
    </source>
</evidence>
<evidence type="ECO:0000313" key="11">
    <source>
        <dbReference type="Proteomes" id="UP001501323"/>
    </source>
</evidence>
<dbReference type="InterPro" id="IPR017985">
    <property type="entry name" value="MeTrfase_CN4_CS"/>
</dbReference>
<protein>
    <recommendedName>
        <fullName evidence="8">Methyltransferase</fullName>
        <ecNumber evidence="8">2.1.1.-</ecNumber>
    </recommendedName>
</protein>
<keyword evidence="5" id="KW-0680">Restriction system</keyword>